<gene>
    <name evidence="1" type="ORF">AM593_10755</name>
</gene>
<protein>
    <submittedName>
        <fullName evidence="1">Uncharacterized protein</fullName>
    </submittedName>
</protein>
<name>A0A409VCP7_MYTGA</name>
<evidence type="ECO:0000313" key="2">
    <source>
        <dbReference type="Proteomes" id="UP000266721"/>
    </source>
</evidence>
<dbReference type="Proteomes" id="UP000266721">
    <property type="component" value="Unassembled WGS sequence"/>
</dbReference>
<sequence length="156" mass="17290">LSVSSEKRSSVRFYANGTNTTCLGIVCPRNFIFVPCTLGDGRKDTCVPCPLDRPISVDKFNSAYFTDPPDNICKDPDERCVCTYEAKLVNPGDCYNNLNPECECDVSRGYFGSDPKLCKLSDNHCSSPGFELVVVYSVQISFTKNRLDMGNVKNSQ</sequence>
<evidence type="ECO:0000313" key="1">
    <source>
        <dbReference type="EMBL" id="OPL21089.1"/>
    </source>
</evidence>
<feature type="non-terminal residue" evidence="1">
    <location>
        <position position="156"/>
    </location>
</feature>
<organism evidence="1 2">
    <name type="scientific">Mytilus galloprovincialis</name>
    <name type="common">Mediterranean mussel</name>
    <dbReference type="NCBI Taxonomy" id="29158"/>
    <lineage>
        <taxon>Eukaryota</taxon>
        <taxon>Metazoa</taxon>
        <taxon>Spiralia</taxon>
        <taxon>Lophotrochozoa</taxon>
        <taxon>Mollusca</taxon>
        <taxon>Bivalvia</taxon>
        <taxon>Autobranchia</taxon>
        <taxon>Pteriomorphia</taxon>
        <taxon>Mytilida</taxon>
        <taxon>Mytiloidea</taxon>
        <taxon>Mytilidae</taxon>
        <taxon>Mytilinae</taxon>
        <taxon>Mytilus</taxon>
    </lineage>
</organism>
<feature type="non-terminal residue" evidence="1">
    <location>
        <position position="1"/>
    </location>
</feature>
<accession>A0A409VCP7</accession>
<keyword evidence="2" id="KW-1185">Reference proteome</keyword>
<proteinExistence type="predicted"/>
<dbReference type="EMBL" id="KV595338">
    <property type="protein sequence ID" value="OPL21089.1"/>
    <property type="molecule type" value="Genomic_DNA"/>
</dbReference>
<reference evidence="1 2" key="1">
    <citation type="journal article" date="2016" name="PLoS ONE">
        <title>A First Insight into the Genome of the Filter-Feeder Mussel Mytilus galloprovincialis.</title>
        <authorList>
            <person name="Murgarella M."/>
            <person name="Puiu D."/>
            <person name="Novoa B."/>
            <person name="Figueras A."/>
            <person name="Posada D."/>
            <person name="Canchaya C."/>
        </authorList>
    </citation>
    <scope>NUCLEOTIDE SEQUENCE [LARGE SCALE GENOMIC DNA]</scope>
    <source>
        <tissue evidence="1">Muscle</tissue>
    </source>
</reference>
<dbReference type="AlphaFoldDB" id="A0A409VCP7"/>